<evidence type="ECO:0000256" key="9">
    <source>
        <dbReference type="SAM" id="Phobius"/>
    </source>
</evidence>
<evidence type="ECO:0000256" key="4">
    <source>
        <dbReference type="ARBA" id="ARBA00022741"/>
    </source>
</evidence>
<organism evidence="11 12">
    <name type="scientific">Melghirimyces profundicolus</name>
    <dbReference type="NCBI Taxonomy" id="1242148"/>
    <lineage>
        <taxon>Bacteria</taxon>
        <taxon>Bacillati</taxon>
        <taxon>Bacillota</taxon>
        <taxon>Bacilli</taxon>
        <taxon>Bacillales</taxon>
        <taxon>Thermoactinomycetaceae</taxon>
        <taxon>Melghirimyces</taxon>
    </lineage>
</organism>
<evidence type="ECO:0000256" key="2">
    <source>
        <dbReference type="ARBA" id="ARBA00022475"/>
    </source>
</evidence>
<dbReference type="AlphaFoldDB" id="A0A2T6BC66"/>
<keyword evidence="4" id="KW-0547">Nucleotide-binding</keyword>
<comment type="caution">
    <text evidence="11">The sequence shown here is derived from an EMBL/GenBank/DDBJ whole genome shotgun (WGS) entry which is preliminary data.</text>
</comment>
<keyword evidence="6" id="KW-0051">Antiviral defense</keyword>
<name>A0A2T6BC66_9BACL</name>
<dbReference type="Proteomes" id="UP000244240">
    <property type="component" value="Unassembled WGS sequence"/>
</dbReference>
<keyword evidence="2" id="KW-1003">Cell membrane</keyword>
<feature type="transmembrane region" description="Helical" evidence="9">
    <location>
        <begin position="24"/>
        <end position="48"/>
    </location>
</feature>
<dbReference type="Pfam" id="PF18967">
    <property type="entry name" value="PycTM"/>
    <property type="match status" value="1"/>
</dbReference>
<keyword evidence="7 9" id="KW-0472">Membrane</keyword>
<evidence type="ECO:0000256" key="7">
    <source>
        <dbReference type="ARBA" id="ARBA00023136"/>
    </source>
</evidence>
<keyword evidence="5 9" id="KW-1133">Transmembrane helix</keyword>
<evidence type="ECO:0000256" key="3">
    <source>
        <dbReference type="ARBA" id="ARBA00022692"/>
    </source>
</evidence>
<feature type="transmembrane region" description="Helical" evidence="9">
    <location>
        <begin position="54"/>
        <end position="75"/>
    </location>
</feature>
<comment type="subcellular location">
    <subcellularLocation>
        <location evidence="1">Cell membrane</location>
    </subcellularLocation>
</comment>
<evidence type="ECO:0000256" key="1">
    <source>
        <dbReference type="ARBA" id="ARBA00004236"/>
    </source>
</evidence>
<dbReference type="EMBL" id="QBKR01000028">
    <property type="protein sequence ID" value="PTX53647.1"/>
    <property type="molecule type" value="Genomic_DNA"/>
</dbReference>
<gene>
    <name evidence="11" type="ORF">C8P63_1288</name>
</gene>
<dbReference type="RefSeq" id="WP_146172196.1">
    <property type="nucleotide sequence ID" value="NZ_QBKR01000028.1"/>
</dbReference>
<keyword evidence="12" id="KW-1185">Reference proteome</keyword>
<feature type="domain" description="Pycsar effector protein" evidence="10">
    <location>
        <begin position="5"/>
        <end position="99"/>
    </location>
</feature>
<evidence type="ECO:0000256" key="8">
    <source>
        <dbReference type="SAM" id="MobiDB-lite"/>
    </source>
</evidence>
<evidence type="ECO:0000256" key="6">
    <source>
        <dbReference type="ARBA" id="ARBA00023118"/>
    </source>
</evidence>
<evidence type="ECO:0000256" key="5">
    <source>
        <dbReference type="ARBA" id="ARBA00022989"/>
    </source>
</evidence>
<reference evidence="11 12" key="1">
    <citation type="submission" date="2018-04" db="EMBL/GenBank/DDBJ databases">
        <title>Genomic Encyclopedia of Archaeal and Bacterial Type Strains, Phase II (KMG-II): from individual species to whole genera.</title>
        <authorList>
            <person name="Goeker M."/>
        </authorList>
    </citation>
    <scope>NUCLEOTIDE SEQUENCE [LARGE SCALE GENOMIC DNA]</scope>
    <source>
        <strain evidence="11 12">DSM 45787</strain>
    </source>
</reference>
<sequence length="105" mass="11669">MEQKLLSIHSMVYDLQKFAETKNAAIFTLSAAAITAMMSFLVTTYSVLSFQWEMGLLTASALFGVSALLAIVSSLPVRRGQYPRQGEPEANDNFFYYGDPCRRSS</sequence>
<proteinExistence type="predicted"/>
<dbReference type="InterPro" id="IPR043760">
    <property type="entry name" value="PycTM_dom"/>
</dbReference>
<accession>A0A2T6BC66</accession>
<evidence type="ECO:0000259" key="10">
    <source>
        <dbReference type="Pfam" id="PF18967"/>
    </source>
</evidence>
<feature type="region of interest" description="Disordered" evidence="8">
    <location>
        <begin position="81"/>
        <end position="105"/>
    </location>
</feature>
<evidence type="ECO:0000313" key="11">
    <source>
        <dbReference type="EMBL" id="PTX53647.1"/>
    </source>
</evidence>
<keyword evidence="3 9" id="KW-0812">Transmembrane</keyword>
<protein>
    <recommendedName>
        <fullName evidence="10">Pycsar effector protein domain-containing protein</fullName>
    </recommendedName>
</protein>
<evidence type="ECO:0000313" key="12">
    <source>
        <dbReference type="Proteomes" id="UP000244240"/>
    </source>
</evidence>